<feature type="compositionally biased region" description="Polar residues" evidence="12">
    <location>
        <begin position="94"/>
        <end position="113"/>
    </location>
</feature>
<evidence type="ECO:0000256" key="2">
    <source>
        <dbReference type="ARBA" id="ARBA00012513"/>
    </source>
</evidence>
<dbReference type="InterPro" id="IPR011009">
    <property type="entry name" value="Kinase-like_dom_sf"/>
</dbReference>
<dbReference type="GO" id="GO:0005524">
    <property type="term" value="F:ATP binding"/>
    <property type="evidence" value="ECO:0007669"/>
    <property type="project" value="UniProtKB-KW"/>
</dbReference>
<feature type="compositionally biased region" description="Low complexity" evidence="12">
    <location>
        <begin position="12"/>
        <end position="26"/>
    </location>
</feature>
<dbReference type="InterPro" id="IPR045269">
    <property type="entry name" value="Atg1-like"/>
</dbReference>
<feature type="domain" description="Protein kinase" evidence="13">
    <location>
        <begin position="207"/>
        <end position="512"/>
    </location>
</feature>
<comment type="catalytic activity">
    <reaction evidence="10">
        <text>L-threonyl-[protein] + ATP = O-phospho-L-threonyl-[protein] + ADP + H(+)</text>
        <dbReference type="Rhea" id="RHEA:46608"/>
        <dbReference type="Rhea" id="RHEA-COMP:11060"/>
        <dbReference type="Rhea" id="RHEA-COMP:11605"/>
        <dbReference type="ChEBI" id="CHEBI:15378"/>
        <dbReference type="ChEBI" id="CHEBI:30013"/>
        <dbReference type="ChEBI" id="CHEBI:30616"/>
        <dbReference type="ChEBI" id="CHEBI:61977"/>
        <dbReference type="ChEBI" id="CHEBI:456216"/>
        <dbReference type="EC" id="2.7.11.1"/>
    </reaction>
</comment>
<gene>
    <name evidence="14" type="ORF">R9X50_00609500</name>
</gene>
<evidence type="ECO:0000256" key="7">
    <source>
        <dbReference type="ARBA" id="ARBA00022840"/>
    </source>
</evidence>
<reference evidence="14 15" key="1">
    <citation type="submission" date="2023-11" db="EMBL/GenBank/DDBJ databases">
        <title>An acidophilic fungus is an integral part of prey digestion in a carnivorous sundew plant.</title>
        <authorList>
            <person name="Tsai I.J."/>
        </authorList>
    </citation>
    <scope>NUCLEOTIDE SEQUENCE [LARGE SCALE GENOMIC DNA]</scope>
    <source>
        <strain evidence="14">169a</strain>
    </source>
</reference>
<dbReference type="Proteomes" id="UP001303373">
    <property type="component" value="Chromosome 10"/>
</dbReference>
<keyword evidence="5" id="KW-0547">Nucleotide-binding</keyword>
<dbReference type="GO" id="GO:0034727">
    <property type="term" value="P:piecemeal microautophagy of the nucleus"/>
    <property type="evidence" value="ECO:0007669"/>
    <property type="project" value="TreeGrafter"/>
</dbReference>
<evidence type="ECO:0000256" key="4">
    <source>
        <dbReference type="ARBA" id="ARBA00022679"/>
    </source>
</evidence>
<keyword evidence="3" id="KW-0723">Serine/threonine-protein kinase</keyword>
<keyword evidence="15" id="KW-1185">Reference proteome</keyword>
<keyword evidence="6 14" id="KW-0418">Kinase</keyword>
<evidence type="ECO:0000256" key="1">
    <source>
        <dbReference type="ARBA" id="ARBA00004623"/>
    </source>
</evidence>
<dbReference type="GO" id="GO:0010506">
    <property type="term" value="P:regulation of autophagy"/>
    <property type="evidence" value="ECO:0007669"/>
    <property type="project" value="InterPro"/>
</dbReference>
<protein>
    <recommendedName>
        <fullName evidence="2">non-specific serine/threonine protein kinase</fullName>
        <ecNumber evidence="2">2.7.11.1</ecNumber>
    </recommendedName>
    <alternativeName>
        <fullName evidence="9">Autophagy-related protein 1</fullName>
    </alternativeName>
</protein>
<dbReference type="GO" id="GO:0061709">
    <property type="term" value="P:reticulophagy"/>
    <property type="evidence" value="ECO:0007669"/>
    <property type="project" value="TreeGrafter"/>
</dbReference>
<feature type="compositionally biased region" description="Polar residues" evidence="12">
    <location>
        <begin position="41"/>
        <end position="50"/>
    </location>
</feature>
<evidence type="ECO:0000256" key="9">
    <source>
        <dbReference type="ARBA" id="ARBA00030237"/>
    </source>
</evidence>
<dbReference type="GO" id="GO:0004674">
    <property type="term" value="F:protein serine/threonine kinase activity"/>
    <property type="evidence" value="ECO:0007669"/>
    <property type="project" value="UniProtKB-KW"/>
</dbReference>
<sequence>MFATHHPPVPPHSMAMASSPPSSKKPLGFFKRHLGHKRRSSSVSFPNGSPVTPHEHDSSVSSSAKTDSTNVSQPLAPPSQHETLTISIRRPSDAPSTTETVQPTDGRTLSHDSTGLGGDRPSSSRGIRWAADYDEDAEDGPNRLRRLSSGTVRHRRSSIYAKSADGLYDAGVDTGVGSKARKLSVYVPPSFEVDETPLDEYFGFLGMSRRTKIGEGGAADVFFITAKKGKSPRKDKLMAVKEFRPWVPEEETNKEYEHKIKSEYAMAKSLEHPNIVETYQLCTDKGKWYHVMEPCDVGDLNDCITANYLNREDMDCLFKQLLRGVEYLHSRGIAHRDIKSDNLLISHDGCLKIADFGTSEVFSGQHPGFRHCRRPSLIADDAEIRLSKPAILGTQAYMAPELVKREDCYDPRAVDMWSCGIVYVTMTCGGTPWPSAESSVKNYNIYCNTWEEWELKYPDGKVTAERPMPNYAKSPSFAKVGDAPMKALILNMLHPDPKFRMTAKEAVASKLVTDWPCCQQTGYSDDIKTRQRKALHNHIPPAMRKKIAKVG</sequence>
<evidence type="ECO:0000256" key="10">
    <source>
        <dbReference type="ARBA" id="ARBA00047899"/>
    </source>
</evidence>
<dbReference type="EMBL" id="CP138589">
    <property type="protein sequence ID" value="WPH03218.1"/>
    <property type="molecule type" value="Genomic_DNA"/>
</dbReference>
<comment type="catalytic activity">
    <reaction evidence="11">
        <text>L-seryl-[protein] + ATP = O-phospho-L-seryl-[protein] + ADP + H(+)</text>
        <dbReference type="Rhea" id="RHEA:17989"/>
        <dbReference type="Rhea" id="RHEA-COMP:9863"/>
        <dbReference type="Rhea" id="RHEA-COMP:11604"/>
        <dbReference type="ChEBI" id="CHEBI:15378"/>
        <dbReference type="ChEBI" id="CHEBI:29999"/>
        <dbReference type="ChEBI" id="CHEBI:30616"/>
        <dbReference type="ChEBI" id="CHEBI:83421"/>
        <dbReference type="ChEBI" id="CHEBI:456216"/>
        <dbReference type="EC" id="2.7.11.1"/>
    </reaction>
</comment>
<dbReference type="PROSITE" id="PS00108">
    <property type="entry name" value="PROTEIN_KINASE_ST"/>
    <property type="match status" value="1"/>
</dbReference>
<dbReference type="GO" id="GO:0005776">
    <property type="term" value="C:autophagosome"/>
    <property type="evidence" value="ECO:0007669"/>
    <property type="project" value="TreeGrafter"/>
</dbReference>
<dbReference type="GO" id="GO:0000422">
    <property type="term" value="P:autophagy of mitochondrion"/>
    <property type="evidence" value="ECO:0007669"/>
    <property type="project" value="TreeGrafter"/>
</dbReference>
<dbReference type="EC" id="2.7.11.1" evidence="2"/>
<evidence type="ECO:0000313" key="15">
    <source>
        <dbReference type="Proteomes" id="UP001303373"/>
    </source>
</evidence>
<dbReference type="PANTHER" id="PTHR24348">
    <property type="entry name" value="SERINE/THREONINE-PROTEIN KINASE UNC-51-RELATED"/>
    <property type="match status" value="1"/>
</dbReference>
<dbReference type="AlphaFoldDB" id="A0AAQ3MAH6"/>
<feature type="compositionally biased region" description="Polar residues" evidence="12">
    <location>
        <begin position="64"/>
        <end position="73"/>
    </location>
</feature>
<evidence type="ECO:0000256" key="6">
    <source>
        <dbReference type="ARBA" id="ARBA00022777"/>
    </source>
</evidence>
<evidence type="ECO:0000256" key="3">
    <source>
        <dbReference type="ARBA" id="ARBA00022527"/>
    </source>
</evidence>
<dbReference type="SMART" id="SM00220">
    <property type="entry name" value="S_TKc"/>
    <property type="match status" value="1"/>
</dbReference>
<feature type="region of interest" description="Disordered" evidence="12">
    <location>
        <begin position="1"/>
        <end position="126"/>
    </location>
</feature>
<dbReference type="GO" id="GO:0034045">
    <property type="term" value="C:phagophore assembly site membrane"/>
    <property type="evidence" value="ECO:0007669"/>
    <property type="project" value="UniProtKB-SubCell"/>
</dbReference>
<evidence type="ECO:0000259" key="13">
    <source>
        <dbReference type="PROSITE" id="PS50011"/>
    </source>
</evidence>
<accession>A0AAQ3MAH6</accession>
<dbReference type="Pfam" id="PF00069">
    <property type="entry name" value="Pkinase"/>
    <property type="match status" value="1"/>
</dbReference>
<dbReference type="GO" id="GO:0000045">
    <property type="term" value="P:autophagosome assembly"/>
    <property type="evidence" value="ECO:0007669"/>
    <property type="project" value="TreeGrafter"/>
</dbReference>
<comment type="subcellular location">
    <subcellularLocation>
        <location evidence="1">Preautophagosomal structure membrane</location>
        <topology evidence="1">Peripheral membrane protein</topology>
    </subcellularLocation>
</comment>
<organism evidence="14 15">
    <name type="scientific">Acrodontium crateriforme</name>
    <dbReference type="NCBI Taxonomy" id="150365"/>
    <lineage>
        <taxon>Eukaryota</taxon>
        <taxon>Fungi</taxon>
        <taxon>Dikarya</taxon>
        <taxon>Ascomycota</taxon>
        <taxon>Pezizomycotina</taxon>
        <taxon>Dothideomycetes</taxon>
        <taxon>Dothideomycetidae</taxon>
        <taxon>Mycosphaerellales</taxon>
        <taxon>Teratosphaeriaceae</taxon>
        <taxon>Acrodontium</taxon>
    </lineage>
</organism>
<dbReference type="PROSITE" id="PS50011">
    <property type="entry name" value="PROTEIN_KINASE_DOM"/>
    <property type="match status" value="1"/>
</dbReference>
<feature type="compositionally biased region" description="Basic residues" evidence="12">
    <location>
        <begin position="30"/>
        <end position="40"/>
    </location>
</feature>
<name>A0AAQ3MAH6_9PEZI</name>
<keyword evidence="8" id="KW-0072">Autophagy</keyword>
<keyword evidence="4" id="KW-0808">Transferase</keyword>
<dbReference type="GO" id="GO:0005829">
    <property type="term" value="C:cytosol"/>
    <property type="evidence" value="ECO:0007669"/>
    <property type="project" value="TreeGrafter"/>
</dbReference>
<evidence type="ECO:0000256" key="11">
    <source>
        <dbReference type="ARBA" id="ARBA00048679"/>
    </source>
</evidence>
<evidence type="ECO:0000256" key="12">
    <source>
        <dbReference type="SAM" id="MobiDB-lite"/>
    </source>
</evidence>
<dbReference type="SUPFAM" id="SSF56112">
    <property type="entry name" value="Protein kinase-like (PK-like)"/>
    <property type="match status" value="1"/>
</dbReference>
<keyword evidence="7" id="KW-0067">ATP-binding</keyword>
<proteinExistence type="predicted"/>
<evidence type="ECO:0000256" key="8">
    <source>
        <dbReference type="ARBA" id="ARBA00023006"/>
    </source>
</evidence>
<dbReference type="Gene3D" id="1.10.510.10">
    <property type="entry name" value="Transferase(Phosphotransferase) domain 1"/>
    <property type="match status" value="1"/>
</dbReference>
<dbReference type="InterPro" id="IPR008271">
    <property type="entry name" value="Ser/Thr_kinase_AS"/>
</dbReference>
<dbReference type="PANTHER" id="PTHR24348:SF22">
    <property type="entry name" value="NON-SPECIFIC SERINE_THREONINE PROTEIN KINASE"/>
    <property type="match status" value="1"/>
</dbReference>
<dbReference type="GO" id="GO:0042594">
    <property type="term" value="P:response to starvation"/>
    <property type="evidence" value="ECO:0007669"/>
    <property type="project" value="TreeGrafter"/>
</dbReference>
<dbReference type="InterPro" id="IPR000719">
    <property type="entry name" value="Prot_kinase_dom"/>
</dbReference>
<evidence type="ECO:0000313" key="14">
    <source>
        <dbReference type="EMBL" id="WPH03218.1"/>
    </source>
</evidence>
<evidence type="ECO:0000256" key="5">
    <source>
        <dbReference type="ARBA" id="ARBA00022741"/>
    </source>
</evidence>